<feature type="region of interest" description="Disordered" evidence="1">
    <location>
        <begin position="1692"/>
        <end position="1751"/>
    </location>
</feature>
<dbReference type="InterPro" id="IPR041690">
    <property type="entry name" value="Cadherin_5"/>
</dbReference>
<feature type="domain" description="Cadherin-like" evidence="2">
    <location>
        <begin position="864"/>
        <end position="958"/>
    </location>
</feature>
<feature type="region of interest" description="Disordered" evidence="1">
    <location>
        <begin position="1"/>
        <end position="164"/>
    </location>
</feature>
<feature type="compositionally biased region" description="Polar residues" evidence="1">
    <location>
        <begin position="1692"/>
        <end position="1708"/>
    </location>
</feature>
<dbReference type="EMBL" id="JABAIK010000020">
    <property type="protein sequence ID" value="NLS14421.1"/>
    <property type="molecule type" value="Genomic_DNA"/>
</dbReference>
<evidence type="ECO:0000256" key="1">
    <source>
        <dbReference type="SAM" id="MobiDB-lite"/>
    </source>
</evidence>
<dbReference type="Proteomes" id="UP000535589">
    <property type="component" value="Unassembled WGS sequence"/>
</dbReference>
<feature type="domain" description="Cadherin-like" evidence="2">
    <location>
        <begin position="782"/>
        <end position="860"/>
    </location>
</feature>
<evidence type="ECO:0000313" key="4">
    <source>
        <dbReference type="Proteomes" id="UP000535589"/>
    </source>
</evidence>
<proteinExistence type="predicted"/>
<evidence type="ECO:0000259" key="2">
    <source>
        <dbReference type="Pfam" id="PF17892"/>
    </source>
</evidence>
<feature type="domain" description="Cadherin-like" evidence="2">
    <location>
        <begin position="963"/>
        <end position="1056"/>
    </location>
</feature>
<feature type="domain" description="Cadherin-like" evidence="2">
    <location>
        <begin position="295"/>
        <end position="388"/>
    </location>
</feature>
<accession>A0A7X8TTA6</accession>
<keyword evidence="4" id="KW-1185">Reference proteome</keyword>
<gene>
    <name evidence="3" type="ORF">HGP28_16195</name>
</gene>
<feature type="compositionally biased region" description="Polar residues" evidence="1">
    <location>
        <begin position="1739"/>
        <end position="1751"/>
    </location>
</feature>
<feature type="domain" description="Cadherin-like" evidence="2">
    <location>
        <begin position="199"/>
        <end position="292"/>
    </location>
</feature>
<sequence>MANNNSQNNELNDAVEQVETEEGSTSSQQGQQNQHNTAAAAAAAGAGAAGNAAAQEGQSANRNSESQEAESPSPEDAENGGAGGAVGRSGGAQSNAVQSELAEGSSRAPLSDMPANNGRAGAREANDANKPPPQNLRSGGPDAEDATPPNAPTSPSGPEAPNTLEGAEIADKDMTMRVGEEFDSASDDTTFDVSIEEQNDAPEVSQNVAFDVDEDGTITLTQDQLLEFATDVDGDDLTASNLTAASDATVKDNGDGTFIITPSPDFSGELVLSFDVSDGETSVEAGLNLTVNPINDAPVPTDKAFTVAEDETLIFTREELLNHAQDVDGDTVTLVDVFYEGDAGTLSVDHDTGLYTFTPNANFHGEVELGYSVTDGIETIDAIIDVSVTPVNDPLEISDGITATVDEDHTLIITQAELIANASDIDGDRLVASNLQTTDPDASVSPNGDGSYTITHSPNFNGSLAFTYDISDGTVTKGTTLDVTVNPVNDAPEAGDELNISATEDESVGVALRDDPMLRMDEAPEHGIVEAFIDDEWVELAVGQEIAADTEVRFVADENAIADSTHTTRIGTFDDRANLRDWGRKVDDHTREFVDGDLTVTTVSNDGPLGAWNGNTHIGHGIGDSDREGLSSGEKLIVSVDGMDINEISFHLDGLGGWFLPESRHFTEVEIRAFDDEGQLIDSLTYHKTDPDSYETDYTLTVDQPVAYFELGTVRGDGTYVVQNMTVSQTSPDSAVFTSIGVDGNELTETVNFDLREGDSAIDLTTLLPNITQNDAGAAPFEPVVISKAQLLGQASDVDNPLLSVEGLALVGDNADKATLTDNGNDTWTITPEPDFFGEVELEYQVSDGQLTDNNIVNIDFAAVNDAPQSDTVNLLSDEDESLLITQAMLLANASDIDTEIDALSAQNLHINPSFGELTDLGDGTWSFTPTTNFNGDVPFSFEVFDGELATAVEGTLTIDPINDAPIAPTLTVSGEEDNLLTIDPAYLLQQVSDVDLGDTLSITDVSVRAPGSANISLIDGLYHLTTGANFNGLVELTYTVFDGTEAVQGSLNVNVIPVNDAPFSTGNALMATNEDEAFTFDAFKLLDLFADVEQNPINVSQILLQDEDKGALQDNGDGTWTFTPSADFAGVTELQLVVSDGEFETALDIPLYIRPIADGAVVSSEHSGPLVFNEDEAGHLCLNVSLLDQSEVLTNLVITGFPVGFVVSDGTHTATINAVNQYIDVTQWNVTDLELTPPPNFAGDFALTVTTSTVDYGDEAQALDDGVDEGDFVAEFETALTLTADDLLSAAENLDAEASDAIRFVHLVDKSQGVLFDNGDNSWTFTPADDFTGQVDFAYVVDRDGVFYDEQSAIVVVDSASYTNVPPSVETQLTKNLDDNGALAFSDAELLATLSDADGDELMIESVTLTKGQGIIETAGDGSYQLIRAEGFDGELELGFIASDGEHQIVSHVEVINDLSTANGSSEEYTLAENGSLTLTSAQLLQELMLGPDDIVTDVTDTDDAGYFAVAPNDEWIYWPSEPFDGELNMLVEVEIDGQLESVPLTLDVQVDSFDAGGSETDQTIIEAQMAVSRSAQQGDAPFDDTDPDITGAPGDTVAIDLPESITDAETLSYVELDGLPIGSEVSNALDNGDGSYIVTGDFSAPLSVTFPDEYQGSGQIEMQGFNDADQPIDGALDNLDFAIDEQYAMQSTSQTNNGLPDPTLNQGDSGDDSGDSNGLADDSSRFDAEMQEGAEQSGGQNTEVDPSLM</sequence>
<dbReference type="RefSeq" id="WP_168837516.1">
    <property type="nucleotide sequence ID" value="NZ_JABAIK010000020.1"/>
</dbReference>
<feature type="domain" description="Cadherin-like" evidence="2">
    <location>
        <begin position="1059"/>
        <end position="1145"/>
    </location>
</feature>
<name>A0A7X8TTA6_9VIBR</name>
<organism evidence="3 4">
    <name type="scientific">Vibrio agarilyticus</name>
    <dbReference type="NCBI Taxonomy" id="2726741"/>
    <lineage>
        <taxon>Bacteria</taxon>
        <taxon>Pseudomonadati</taxon>
        <taxon>Pseudomonadota</taxon>
        <taxon>Gammaproteobacteria</taxon>
        <taxon>Vibrionales</taxon>
        <taxon>Vibrionaceae</taxon>
        <taxon>Vibrio</taxon>
    </lineage>
</organism>
<protein>
    <submittedName>
        <fullName evidence="3">Tandem-95 repeat protein</fullName>
    </submittedName>
</protein>
<evidence type="ECO:0000313" key="3">
    <source>
        <dbReference type="EMBL" id="NLS14421.1"/>
    </source>
</evidence>
<feature type="domain" description="Cadherin-like" evidence="2">
    <location>
        <begin position="393"/>
        <end position="485"/>
    </location>
</feature>
<dbReference type="Pfam" id="PF17892">
    <property type="entry name" value="Cadherin_5"/>
    <property type="match status" value="9"/>
</dbReference>
<feature type="compositionally biased region" description="Low complexity" evidence="1">
    <location>
        <begin position="23"/>
        <end position="72"/>
    </location>
</feature>
<reference evidence="3 4" key="1">
    <citation type="submission" date="2020-04" db="EMBL/GenBank/DDBJ databases">
        <title>Vibrio sp. SM6, a novel species isolated from seawater.</title>
        <authorList>
            <person name="Wang X."/>
        </authorList>
    </citation>
    <scope>NUCLEOTIDE SEQUENCE [LARGE SCALE GENOMIC DNA]</scope>
    <source>
        <strain evidence="3 4">SM6</strain>
    </source>
</reference>
<feature type="compositionally biased region" description="Gly residues" evidence="1">
    <location>
        <begin position="80"/>
        <end position="90"/>
    </location>
</feature>
<feature type="domain" description="Cadherin-like" evidence="2">
    <location>
        <begin position="1276"/>
        <end position="1346"/>
    </location>
</feature>
<comment type="caution">
    <text evidence="3">The sequence shown here is derived from an EMBL/GenBank/DDBJ whole genome shotgun (WGS) entry which is preliminary data.</text>
</comment>
<dbReference type="NCBIfam" id="NF012211">
    <property type="entry name" value="tand_rpt_95"/>
    <property type="match status" value="9"/>
</dbReference>
<feature type="compositionally biased region" description="Polar residues" evidence="1">
    <location>
        <begin position="1"/>
        <end position="11"/>
    </location>
</feature>
<feature type="domain" description="Cadherin-like" evidence="2">
    <location>
        <begin position="1365"/>
        <end position="1452"/>
    </location>
</feature>